<evidence type="ECO:0000259" key="1">
    <source>
        <dbReference type="Pfam" id="PF24035"/>
    </source>
</evidence>
<protein>
    <recommendedName>
        <fullName evidence="1">DUF7344 domain-containing protein</fullName>
    </recommendedName>
</protein>
<dbReference type="EMBL" id="JBHSFA010000007">
    <property type="protein sequence ID" value="MFC4543047.1"/>
    <property type="molecule type" value="Genomic_DNA"/>
</dbReference>
<evidence type="ECO:0000313" key="3">
    <source>
        <dbReference type="Proteomes" id="UP001595898"/>
    </source>
</evidence>
<keyword evidence="3" id="KW-1185">Reference proteome</keyword>
<proteinExistence type="predicted"/>
<evidence type="ECO:0000313" key="2">
    <source>
        <dbReference type="EMBL" id="MFC4543047.1"/>
    </source>
</evidence>
<name>A0ABD5PR21_9EURY</name>
<dbReference type="AlphaFoldDB" id="A0ABD5PR21"/>
<accession>A0ABD5PR21</accession>
<dbReference type="Pfam" id="PF24035">
    <property type="entry name" value="DUF7344"/>
    <property type="match status" value="1"/>
</dbReference>
<dbReference type="Proteomes" id="UP001595898">
    <property type="component" value="Unassembled WGS sequence"/>
</dbReference>
<dbReference type="InterPro" id="IPR036388">
    <property type="entry name" value="WH-like_DNA-bd_sf"/>
</dbReference>
<reference evidence="2 3" key="1">
    <citation type="journal article" date="2019" name="Int. J. Syst. Evol. Microbiol.">
        <title>The Global Catalogue of Microorganisms (GCM) 10K type strain sequencing project: providing services to taxonomists for standard genome sequencing and annotation.</title>
        <authorList>
            <consortium name="The Broad Institute Genomics Platform"/>
            <consortium name="The Broad Institute Genome Sequencing Center for Infectious Disease"/>
            <person name="Wu L."/>
            <person name="Ma J."/>
        </authorList>
    </citation>
    <scope>NUCLEOTIDE SEQUENCE [LARGE SCALE GENOMIC DNA]</scope>
    <source>
        <strain evidence="2 3">WLHS5</strain>
    </source>
</reference>
<feature type="domain" description="DUF7344" evidence="1">
    <location>
        <begin position="17"/>
        <end position="92"/>
    </location>
</feature>
<dbReference type="SUPFAM" id="SSF46785">
    <property type="entry name" value="Winged helix' DNA-binding domain"/>
    <property type="match status" value="1"/>
</dbReference>
<organism evidence="2 3">
    <name type="scientific">Halosolutus amylolyticus</name>
    <dbReference type="NCBI Taxonomy" id="2932267"/>
    <lineage>
        <taxon>Archaea</taxon>
        <taxon>Methanobacteriati</taxon>
        <taxon>Methanobacteriota</taxon>
        <taxon>Stenosarchaea group</taxon>
        <taxon>Halobacteria</taxon>
        <taxon>Halobacteriales</taxon>
        <taxon>Natrialbaceae</taxon>
        <taxon>Halosolutus</taxon>
    </lineage>
</organism>
<sequence length="115" mass="12518">MTRPEPTALESATVSALLADPDRQRVLSYLDPGKRATVEELVDELAARERTEPSADGGPGDRSRIAVSLVHHHLPRLDDHDVVDYRPASNEVVLTTPIAELVPTEGAFEPLVESD</sequence>
<dbReference type="Gene3D" id="1.10.10.10">
    <property type="entry name" value="Winged helix-like DNA-binding domain superfamily/Winged helix DNA-binding domain"/>
    <property type="match status" value="1"/>
</dbReference>
<comment type="caution">
    <text evidence="2">The sequence shown here is derived from an EMBL/GenBank/DDBJ whole genome shotgun (WGS) entry which is preliminary data.</text>
</comment>
<gene>
    <name evidence="2" type="ORF">ACFO5R_14050</name>
</gene>
<dbReference type="InterPro" id="IPR055768">
    <property type="entry name" value="DUF7344"/>
</dbReference>
<dbReference type="InterPro" id="IPR036390">
    <property type="entry name" value="WH_DNA-bd_sf"/>
</dbReference>
<dbReference type="RefSeq" id="WP_250140268.1">
    <property type="nucleotide sequence ID" value="NZ_JALIQP010000002.1"/>
</dbReference>